<dbReference type="EMBL" id="QPJC01000002">
    <property type="protein sequence ID" value="RCW46052.1"/>
    <property type="molecule type" value="Genomic_DNA"/>
</dbReference>
<comment type="caution">
    <text evidence="1">The sequence shown here is derived from an EMBL/GenBank/DDBJ whole genome shotgun (WGS) entry which is preliminary data.</text>
</comment>
<dbReference type="Proteomes" id="UP000253495">
    <property type="component" value="Unassembled WGS sequence"/>
</dbReference>
<gene>
    <name evidence="1" type="ORF">DFQ14_102354</name>
</gene>
<organism evidence="1 2">
    <name type="scientific">Halopolyspora algeriensis</name>
    <dbReference type="NCBI Taxonomy" id="1500506"/>
    <lineage>
        <taxon>Bacteria</taxon>
        <taxon>Bacillati</taxon>
        <taxon>Actinomycetota</taxon>
        <taxon>Actinomycetes</taxon>
        <taxon>Actinomycetes incertae sedis</taxon>
        <taxon>Halopolyspora</taxon>
    </lineage>
</organism>
<dbReference type="AlphaFoldDB" id="A0A368VYZ3"/>
<proteinExistence type="predicted"/>
<name>A0A368VYZ3_9ACTN</name>
<sequence>MVAARDWAAWHEPYADEDSPLSRRLRLLQGHITSWLDERTDETLHVVSACAGQAHDILGVLATRSAAFGPRIPQRS</sequence>
<evidence type="ECO:0000313" key="2">
    <source>
        <dbReference type="Proteomes" id="UP000253495"/>
    </source>
</evidence>
<keyword evidence="2" id="KW-1185">Reference proteome</keyword>
<dbReference type="OrthoDB" id="8163513at2"/>
<dbReference type="RefSeq" id="WP_114451877.1">
    <property type="nucleotide sequence ID" value="NZ_QPJC01000002.1"/>
</dbReference>
<evidence type="ECO:0000313" key="1">
    <source>
        <dbReference type="EMBL" id="RCW46052.1"/>
    </source>
</evidence>
<accession>A0A368VYZ3</accession>
<protein>
    <submittedName>
        <fullName evidence="1">Uncharacterized protein</fullName>
    </submittedName>
</protein>
<reference evidence="1 2" key="1">
    <citation type="submission" date="2018-07" db="EMBL/GenBank/DDBJ databases">
        <title>Genomic Encyclopedia of Type Strains, Phase III (KMG-III): the genomes of soil and plant-associated and newly described type strains.</title>
        <authorList>
            <person name="Whitman W."/>
        </authorList>
    </citation>
    <scope>NUCLEOTIDE SEQUENCE [LARGE SCALE GENOMIC DNA]</scope>
    <source>
        <strain evidence="1 2">CECT 8575</strain>
    </source>
</reference>